<dbReference type="Pfam" id="PF07681">
    <property type="entry name" value="DoxX"/>
    <property type="match status" value="1"/>
</dbReference>
<gene>
    <name evidence="7" type="ORF">QQ91_002960</name>
</gene>
<protein>
    <submittedName>
        <fullName evidence="7">DoxX family protein</fullName>
    </submittedName>
</protein>
<dbReference type="GO" id="GO:0005886">
    <property type="term" value="C:plasma membrane"/>
    <property type="evidence" value="ECO:0007669"/>
    <property type="project" value="UniProtKB-SubCell"/>
</dbReference>
<dbReference type="EMBL" id="JTHE02000003">
    <property type="protein sequence ID" value="NEV66072.1"/>
    <property type="molecule type" value="Genomic_DNA"/>
</dbReference>
<comment type="subcellular location">
    <subcellularLocation>
        <location evidence="1">Cell membrane</location>
        <topology evidence="1">Multi-pass membrane protein</topology>
    </subcellularLocation>
</comment>
<organism evidence="7">
    <name type="scientific">Lyngbya confervoides BDU141951</name>
    <dbReference type="NCBI Taxonomy" id="1574623"/>
    <lineage>
        <taxon>Bacteria</taxon>
        <taxon>Bacillati</taxon>
        <taxon>Cyanobacteriota</taxon>
        <taxon>Cyanophyceae</taxon>
        <taxon>Oscillatoriophycideae</taxon>
        <taxon>Oscillatoriales</taxon>
        <taxon>Microcoleaceae</taxon>
        <taxon>Lyngbya</taxon>
    </lineage>
</organism>
<reference evidence="7" key="2">
    <citation type="journal article" date="2015" name="Genome Announc.">
        <title>Draft Genome Sequence of Filamentous Marine Cyanobacterium Lyngbya confervoides Strain BDU141951.</title>
        <authorList>
            <person name="Chandrababunaidu M.M."/>
            <person name="Sen D."/>
            <person name="Tripathy S."/>
        </authorList>
    </citation>
    <scope>NUCLEOTIDE SEQUENCE</scope>
    <source>
        <strain evidence="7">BDU141951</strain>
    </source>
</reference>
<evidence type="ECO:0000313" key="7">
    <source>
        <dbReference type="EMBL" id="NEV66072.1"/>
    </source>
</evidence>
<dbReference type="PANTHER" id="PTHR33452:SF1">
    <property type="entry name" value="INNER MEMBRANE PROTEIN YPHA-RELATED"/>
    <property type="match status" value="1"/>
</dbReference>
<dbReference type="PANTHER" id="PTHR33452">
    <property type="entry name" value="OXIDOREDUCTASE CATD-RELATED"/>
    <property type="match status" value="1"/>
</dbReference>
<dbReference type="InterPro" id="IPR051907">
    <property type="entry name" value="DoxX-like_oxidoreductase"/>
</dbReference>
<evidence type="ECO:0000256" key="3">
    <source>
        <dbReference type="ARBA" id="ARBA00022475"/>
    </source>
</evidence>
<sequence>MKYLPLVARIALALVFLNAGIKHLMGFSGFADMIGQTLPLAPLLAIGTIVFQLLGAASLIFGYKVNIGATLLILFLIPATLIYHNPLVDSAELTAFLKNLGLIGGLLLVIYIGAGAASVDGQTKRPEQPREMTPSGR</sequence>
<dbReference type="InterPro" id="IPR032808">
    <property type="entry name" value="DoxX"/>
</dbReference>
<comment type="caution">
    <text evidence="7">The sequence shown here is derived from an EMBL/GenBank/DDBJ whole genome shotgun (WGS) entry which is preliminary data.</text>
</comment>
<keyword evidence="6" id="KW-0472">Membrane</keyword>
<keyword evidence="5" id="KW-1133">Transmembrane helix</keyword>
<evidence type="ECO:0000256" key="2">
    <source>
        <dbReference type="ARBA" id="ARBA00006679"/>
    </source>
</evidence>
<evidence type="ECO:0000256" key="4">
    <source>
        <dbReference type="ARBA" id="ARBA00022692"/>
    </source>
</evidence>
<dbReference type="AlphaFoldDB" id="A0A0C1ULR7"/>
<evidence type="ECO:0000256" key="6">
    <source>
        <dbReference type="ARBA" id="ARBA00023136"/>
    </source>
</evidence>
<proteinExistence type="inferred from homology"/>
<evidence type="ECO:0000256" key="1">
    <source>
        <dbReference type="ARBA" id="ARBA00004651"/>
    </source>
</evidence>
<keyword evidence="4" id="KW-0812">Transmembrane</keyword>
<evidence type="ECO:0000256" key="5">
    <source>
        <dbReference type="ARBA" id="ARBA00022989"/>
    </source>
</evidence>
<reference evidence="7" key="3">
    <citation type="submission" date="2020-02" db="EMBL/GenBank/DDBJ databases">
        <authorList>
            <person name="Sarangi A.N."/>
            <person name="Ghosh S."/>
            <person name="Mukherjee M."/>
            <person name="Tripathy S."/>
        </authorList>
    </citation>
    <scope>NUCLEOTIDE SEQUENCE</scope>
    <source>
        <strain evidence="7">BDU141951</strain>
    </source>
</reference>
<keyword evidence="3" id="KW-1003">Cell membrane</keyword>
<name>A0A0C1ULR7_9CYAN</name>
<accession>A0A0C1ULR7</accession>
<comment type="similarity">
    <text evidence="2">Belongs to the DoxX family.</text>
</comment>
<reference evidence="7" key="1">
    <citation type="submission" date="2014-11" db="EMBL/GenBank/DDBJ databases">
        <authorList>
            <person name="Malar M.C."/>
            <person name="Sen D."/>
            <person name="Tripathy S."/>
        </authorList>
    </citation>
    <scope>NUCLEOTIDE SEQUENCE</scope>
    <source>
        <strain evidence="7">BDU141951</strain>
    </source>
</reference>